<evidence type="ECO:0000256" key="6">
    <source>
        <dbReference type="ARBA" id="ARBA00023006"/>
    </source>
</evidence>
<protein>
    <recommendedName>
        <fullName evidence="3">Autophagy-related protein 29</fullName>
    </recommendedName>
</protein>
<dbReference type="GO" id="GO:0015031">
    <property type="term" value="P:protein transport"/>
    <property type="evidence" value="ECO:0007669"/>
    <property type="project" value="UniProtKB-KW"/>
</dbReference>
<feature type="non-terminal residue" evidence="9">
    <location>
        <position position="1"/>
    </location>
</feature>
<dbReference type="InterPro" id="IPR040666">
    <property type="entry name" value="Atg29_N"/>
</dbReference>
<dbReference type="Gene3D" id="1.10.10.2570">
    <property type="match status" value="1"/>
</dbReference>
<dbReference type="EMBL" id="QLNT01000017">
    <property type="protein sequence ID" value="KAF3066070.1"/>
    <property type="molecule type" value="Genomic_DNA"/>
</dbReference>
<evidence type="ECO:0000256" key="1">
    <source>
        <dbReference type="ARBA" id="ARBA00004329"/>
    </source>
</evidence>
<evidence type="ECO:0000313" key="10">
    <source>
        <dbReference type="Proteomes" id="UP000801864"/>
    </source>
</evidence>
<dbReference type="PANTHER" id="PTHR40012">
    <property type="entry name" value="AUTOPHAGY-RELATED PROTEIN 29"/>
    <property type="match status" value="1"/>
</dbReference>
<evidence type="ECO:0000256" key="4">
    <source>
        <dbReference type="ARBA" id="ARBA00022448"/>
    </source>
</evidence>
<comment type="subcellular location">
    <subcellularLocation>
        <location evidence="1">Preautophagosomal structure</location>
    </subcellularLocation>
</comment>
<dbReference type="GO" id="GO:0000407">
    <property type="term" value="C:phagophore assembly site"/>
    <property type="evidence" value="ECO:0007669"/>
    <property type="project" value="UniProtKB-SubCell"/>
</dbReference>
<sequence length="100" mass="11349">HAKLHLRLSSILSFFFPSSILPYRSSTCVHICLGNIDMAEPQYTVFIRVPIPRRGFVDPPAVSWDTAKDDALWKILSQHGEIDCMMRPSAETDGRKNMNC</sequence>
<dbReference type="PANTHER" id="PTHR40012:SF1">
    <property type="entry name" value="AUTOPHAGY-RELATED PROTEIN 29"/>
    <property type="match status" value="1"/>
</dbReference>
<proteinExistence type="inferred from homology"/>
<evidence type="ECO:0000256" key="5">
    <source>
        <dbReference type="ARBA" id="ARBA00022927"/>
    </source>
</evidence>
<name>A0A9P4X7S5_9HYPO</name>
<organism evidence="9 10">
    <name type="scientific">Trichoderma lentiforme</name>
    <dbReference type="NCBI Taxonomy" id="1567552"/>
    <lineage>
        <taxon>Eukaryota</taxon>
        <taxon>Fungi</taxon>
        <taxon>Dikarya</taxon>
        <taxon>Ascomycota</taxon>
        <taxon>Pezizomycotina</taxon>
        <taxon>Sordariomycetes</taxon>
        <taxon>Hypocreomycetidae</taxon>
        <taxon>Hypocreales</taxon>
        <taxon>Hypocreaceae</taxon>
        <taxon>Trichoderma</taxon>
    </lineage>
</organism>
<keyword evidence="7" id="KW-0732">Signal</keyword>
<comment type="caution">
    <text evidence="9">The sequence shown here is derived from an EMBL/GenBank/DDBJ whole genome shotgun (WGS) entry which is preliminary data.</text>
</comment>
<feature type="chain" id="PRO_5040503607" description="Autophagy-related protein 29" evidence="7">
    <location>
        <begin position="21"/>
        <end position="100"/>
    </location>
</feature>
<evidence type="ECO:0000313" key="9">
    <source>
        <dbReference type="EMBL" id="KAF3066070.1"/>
    </source>
</evidence>
<dbReference type="InterPro" id="IPR039362">
    <property type="entry name" value="ATG29_sf"/>
</dbReference>
<reference evidence="9 10" key="1">
    <citation type="submission" date="2018-06" db="EMBL/GenBank/DDBJ databases">
        <title>Genome analysis of cellulolytic fungus Trichoderma lentiforme CFAM-422.</title>
        <authorList>
            <person name="Steindorff A.S."/>
            <person name="Formighieri E.F."/>
            <person name="Midorikawa G.E.O."/>
            <person name="Tamietti M.S."/>
            <person name="Ramos E.Z."/>
            <person name="Silva A.S."/>
            <person name="Bon E.P.S."/>
            <person name="Mendes T.D."/>
            <person name="Damaso M.C.T."/>
            <person name="Favaro L.C.L."/>
        </authorList>
    </citation>
    <scope>NUCLEOTIDE SEQUENCE [LARGE SCALE GENOMIC DNA]</scope>
    <source>
        <strain evidence="9 10">CFAM-422</strain>
    </source>
</reference>
<comment type="similarity">
    <text evidence="2">Belongs to the ATG29 family.</text>
</comment>
<evidence type="ECO:0000256" key="2">
    <source>
        <dbReference type="ARBA" id="ARBA00010082"/>
    </source>
</evidence>
<feature type="signal peptide" evidence="7">
    <location>
        <begin position="1"/>
        <end position="20"/>
    </location>
</feature>
<evidence type="ECO:0000259" key="8">
    <source>
        <dbReference type="Pfam" id="PF18388"/>
    </source>
</evidence>
<evidence type="ECO:0000256" key="7">
    <source>
        <dbReference type="SAM" id="SignalP"/>
    </source>
</evidence>
<dbReference type="Pfam" id="PF18388">
    <property type="entry name" value="ATG29_N"/>
    <property type="match status" value="1"/>
</dbReference>
<keyword evidence="4" id="KW-0813">Transport</keyword>
<dbReference type="GO" id="GO:0000045">
    <property type="term" value="P:autophagosome assembly"/>
    <property type="evidence" value="ECO:0007669"/>
    <property type="project" value="InterPro"/>
</dbReference>
<evidence type="ECO:0000256" key="3">
    <source>
        <dbReference type="ARBA" id="ARBA00013784"/>
    </source>
</evidence>
<dbReference type="AlphaFoldDB" id="A0A9P4X7S5"/>
<keyword evidence="6" id="KW-0072">Autophagy</keyword>
<accession>A0A9P4X7S5</accession>
<gene>
    <name evidence="9" type="ORF">CFAM422_009344</name>
</gene>
<keyword evidence="10" id="KW-1185">Reference proteome</keyword>
<keyword evidence="5" id="KW-0653">Protein transport</keyword>
<feature type="domain" description="Atg29 N-terminal" evidence="8">
    <location>
        <begin position="43"/>
        <end position="84"/>
    </location>
</feature>
<dbReference type="InterPro" id="IPR039113">
    <property type="entry name" value="ATG29"/>
</dbReference>
<dbReference type="Proteomes" id="UP000801864">
    <property type="component" value="Unassembled WGS sequence"/>
</dbReference>